<accession>A0A5E8CJ74</accession>
<feature type="coiled-coil region" evidence="1">
    <location>
        <begin position="440"/>
        <end position="515"/>
    </location>
</feature>
<protein>
    <submittedName>
        <fullName evidence="2">Uncharacterized protein</fullName>
    </submittedName>
</protein>
<gene>
    <name evidence="2" type="ORF">CPAV1605_394</name>
</gene>
<keyword evidence="1" id="KW-0175">Coiled coil</keyword>
<name>A0A5E8CJ74_9ZZZZ</name>
<dbReference type="EMBL" id="CABVLZ010000002">
    <property type="protein sequence ID" value="VVU94669.1"/>
    <property type="molecule type" value="Genomic_DNA"/>
</dbReference>
<dbReference type="AlphaFoldDB" id="A0A5E8CJ74"/>
<organism evidence="2">
    <name type="scientific">seawater metagenome</name>
    <dbReference type="NCBI Taxonomy" id="1561972"/>
    <lineage>
        <taxon>unclassified sequences</taxon>
        <taxon>metagenomes</taxon>
        <taxon>ecological metagenomes</taxon>
    </lineage>
</organism>
<dbReference type="Gene3D" id="3.30.40.10">
    <property type="entry name" value="Zinc/RING finger domain, C3HC4 (zinc finger)"/>
    <property type="match status" value="1"/>
</dbReference>
<dbReference type="SUPFAM" id="SSF57850">
    <property type="entry name" value="RING/U-box"/>
    <property type="match status" value="1"/>
</dbReference>
<proteinExistence type="predicted"/>
<evidence type="ECO:0000256" key="1">
    <source>
        <dbReference type="SAM" id="Coils"/>
    </source>
</evidence>
<dbReference type="InterPro" id="IPR013083">
    <property type="entry name" value="Znf_RING/FYVE/PHD"/>
</dbReference>
<evidence type="ECO:0000313" key="2">
    <source>
        <dbReference type="EMBL" id="VVU94669.1"/>
    </source>
</evidence>
<reference evidence="2" key="1">
    <citation type="submission" date="2019-09" db="EMBL/GenBank/DDBJ databases">
        <authorList>
            <person name="Needham M D."/>
        </authorList>
    </citation>
    <scope>NUCLEOTIDE SEQUENCE</scope>
</reference>
<sequence length="694" mass="82303">MFLKIQHSSVKINDINFQDIEIISNKIINKKSNNIIKEISDLSFDNNLYKIEIEKDKLGKTLIIYIKINIEECENLIQSGIVIPHREMFFKLLSVHHLTGNNLNKFNFNYFQNIIDKKLDSEMLVFPHHLMTVGQYFYDLKFHRIQKKYDSLNCILKGGIIQTPSAISILQLLKPLNEERCLFVVNNDVIDLYKNIADSFNDGRNIIVLSNIQIIEEEELLKYNNIFVTVQVIKKYYMTLLKEYISKSKNIDFIDSLENMINDNNISTEIGDHKKFFNQNWNNLILTGDLLNSKKFMDIIISIKAERKWILIENKVTLENTIKPILRILTPTKKIPENLQNIKENIIYYKSTNEIPFLKVSSKDSTGYDIVSLKHFILNHKFYNYDNTKFKEDMNVNYKIENIYYEFEDYTLELFKLCNQYNKLEIFYYFMNPTGDSDISSKIKFEVKHLEDNLKNLLQKEKLEEFKLKLALHEKMDNLIIHNIKKNLEAIYDEIEEKENKIILLNKNINTVEKVNTAICPISYEKIEPNKNCASTVCNHQFNFRFLLESLFNDKRCPLCRYQLDYKQVNIGFSLDVKDLLEKINYIISNNQGKVVIVSKFESQLMFLKKNLPEKPVSLISYINLQKIIKFNESDKKVLLVSRKLFTYELSYINSNRFIFCESIWDDELDEYFLIREYFKKNELIEIDILTPNI</sequence>